<evidence type="ECO:0000313" key="2">
    <source>
        <dbReference type="Proteomes" id="UP000887159"/>
    </source>
</evidence>
<sequence>MSYKQRGLLLVLEIITIGIQHLPPTCLQLFNPLAVKLGDVGRKEIRESLAHVCFIGEGLTTNIIVQGMEEEMKSNRFTGRVQLSGKFTTRLNTILLNGRLQAFVFQGLLSSCSSFITEGQISRPEFLKPMPYRTFIDRTIRKRLTHSVI</sequence>
<proteinExistence type="predicted"/>
<reference evidence="1" key="1">
    <citation type="submission" date="2020-08" db="EMBL/GenBank/DDBJ databases">
        <title>Multicomponent nature underlies the extraordinary mechanical properties of spider dragline silk.</title>
        <authorList>
            <person name="Kono N."/>
            <person name="Nakamura H."/>
            <person name="Mori M."/>
            <person name="Yoshida Y."/>
            <person name="Ohtoshi R."/>
            <person name="Malay A.D."/>
            <person name="Moran D.A.P."/>
            <person name="Tomita M."/>
            <person name="Numata K."/>
            <person name="Arakawa K."/>
        </authorList>
    </citation>
    <scope>NUCLEOTIDE SEQUENCE</scope>
</reference>
<protein>
    <submittedName>
        <fullName evidence="1">Uncharacterized protein</fullName>
    </submittedName>
</protein>
<evidence type="ECO:0000313" key="1">
    <source>
        <dbReference type="EMBL" id="GFX93100.1"/>
    </source>
</evidence>
<dbReference type="EMBL" id="BMAU01021171">
    <property type="protein sequence ID" value="GFX93100.1"/>
    <property type="molecule type" value="Genomic_DNA"/>
</dbReference>
<keyword evidence="2" id="KW-1185">Reference proteome</keyword>
<dbReference type="AlphaFoldDB" id="A0A8X6RFF5"/>
<accession>A0A8X6RFF5</accession>
<name>A0A8X6RFF5_TRICX</name>
<gene>
    <name evidence="1" type="ORF">TNCV_140441</name>
</gene>
<comment type="caution">
    <text evidence="1">The sequence shown here is derived from an EMBL/GenBank/DDBJ whole genome shotgun (WGS) entry which is preliminary data.</text>
</comment>
<dbReference type="Proteomes" id="UP000887159">
    <property type="component" value="Unassembled WGS sequence"/>
</dbReference>
<organism evidence="1 2">
    <name type="scientific">Trichonephila clavipes</name>
    <name type="common">Golden silk orbweaver</name>
    <name type="synonym">Nephila clavipes</name>
    <dbReference type="NCBI Taxonomy" id="2585209"/>
    <lineage>
        <taxon>Eukaryota</taxon>
        <taxon>Metazoa</taxon>
        <taxon>Ecdysozoa</taxon>
        <taxon>Arthropoda</taxon>
        <taxon>Chelicerata</taxon>
        <taxon>Arachnida</taxon>
        <taxon>Araneae</taxon>
        <taxon>Araneomorphae</taxon>
        <taxon>Entelegynae</taxon>
        <taxon>Araneoidea</taxon>
        <taxon>Nephilidae</taxon>
        <taxon>Trichonephila</taxon>
    </lineage>
</organism>